<reference evidence="3" key="1">
    <citation type="submission" date="2024-06" db="EMBL/GenBank/DDBJ databases">
        <title>Hwangdonia haimaensis gen. nov., sp. nov., a member of the family Flavobacteriaceae isolated from the haima cold seep.</title>
        <authorList>
            <person name="Li J."/>
        </authorList>
    </citation>
    <scope>NUCLEOTIDE SEQUENCE [LARGE SCALE GENOMIC DNA]</scope>
    <source>
        <strain evidence="3">SCSIO 19198</strain>
    </source>
</reference>
<organism evidence="2 3">
    <name type="scientific">Hwangdonia lutea</name>
    <dbReference type="NCBI Taxonomy" id="3075823"/>
    <lineage>
        <taxon>Bacteria</taxon>
        <taxon>Pseudomonadati</taxon>
        <taxon>Bacteroidota</taxon>
        <taxon>Flavobacteriia</taxon>
        <taxon>Flavobacteriales</taxon>
        <taxon>Flavobacteriaceae</taxon>
        <taxon>Hwangdonia</taxon>
    </lineage>
</organism>
<dbReference type="Proteomes" id="UP001302486">
    <property type="component" value="Chromosome"/>
</dbReference>
<proteinExistence type="predicted"/>
<dbReference type="RefSeq" id="WP_316981921.1">
    <property type="nucleotide sequence ID" value="NZ_CP136521.1"/>
</dbReference>
<name>A0AA97EJ47_9FLAO</name>
<protein>
    <submittedName>
        <fullName evidence="2">Uncharacterized protein</fullName>
    </submittedName>
</protein>
<dbReference type="EMBL" id="CP136521">
    <property type="protein sequence ID" value="WOD42177.1"/>
    <property type="molecule type" value="Genomic_DNA"/>
</dbReference>
<evidence type="ECO:0000313" key="2">
    <source>
        <dbReference type="EMBL" id="WOD42177.1"/>
    </source>
</evidence>
<feature type="transmembrane region" description="Helical" evidence="1">
    <location>
        <begin position="46"/>
        <end position="65"/>
    </location>
</feature>
<evidence type="ECO:0000256" key="1">
    <source>
        <dbReference type="SAM" id="Phobius"/>
    </source>
</evidence>
<dbReference type="AlphaFoldDB" id="A0AA97EJ47"/>
<accession>A0AA97EJ47</accession>
<keyword evidence="1" id="KW-0812">Transmembrane</keyword>
<gene>
    <name evidence="2" type="ORF">RNZ46_09230</name>
</gene>
<keyword evidence="1" id="KW-1133">Transmembrane helix</keyword>
<sequence>MKKIHFGNLNKKGRWILLPLILIGLFLIINGAFNFIEFANPKMNKYLNAIGYLIVFGFSTQMFWYQNYVQWNKRGILIRIKSFFGKNIKFKEIKLCELNGKKLIITETYGNKIEIDLSHIIESDVEKLMNIINKNTIANSVYSS</sequence>
<keyword evidence="1" id="KW-0472">Membrane</keyword>
<keyword evidence="3" id="KW-1185">Reference proteome</keyword>
<feature type="transmembrane region" description="Helical" evidence="1">
    <location>
        <begin position="15"/>
        <end position="34"/>
    </location>
</feature>
<evidence type="ECO:0000313" key="3">
    <source>
        <dbReference type="Proteomes" id="UP001302486"/>
    </source>
</evidence>
<dbReference type="KEGG" id="hws:RNZ46_09230"/>